<evidence type="ECO:0000256" key="2">
    <source>
        <dbReference type="ARBA" id="ARBA00025743"/>
    </source>
</evidence>
<evidence type="ECO:0000256" key="4">
    <source>
        <dbReference type="RuleBase" id="RU369102"/>
    </source>
</evidence>
<dbReference type="GO" id="GO:0009407">
    <property type="term" value="P:toxin catabolic process"/>
    <property type="evidence" value="ECO:0007669"/>
    <property type="project" value="UniProtKB-ARBA"/>
</dbReference>
<accession>A0AAP0JPS8</accession>
<sequence length="230" mass="25776">MAATASEVKLLGAWASPFVTRPRIALNIKSVEYEFLEEKFGSKSDLLLKSNPVYKKIPVLLHQDRPVCESLIIVQYIDETWTSGPSILPSDPYDRAIARFWGAYIDDKFFPSLVGIAKAEGPEAKAEALEQTKAGLELIEKAFKECSKGGEFFNGDQIGYLDIAFGCYVGWIRATESMHGFKFFDEEKTPGLVEWAERFCTHEAVKDVIPETEKLIEFAKKILSKPPPST</sequence>
<gene>
    <name evidence="7" type="ORF">Sjap_008592</name>
</gene>
<feature type="domain" description="GST N-terminal" evidence="5">
    <location>
        <begin position="6"/>
        <end position="85"/>
    </location>
</feature>
<comment type="similarity">
    <text evidence="2">Belongs to the GST superfamily. Tau family.</text>
</comment>
<dbReference type="InterPro" id="IPR036249">
    <property type="entry name" value="Thioredoxin-like_sf"/>
</dbReference>
<dbReference type="Gene3D" id="1.20.1050.10">
    <property type="match status" value="1"/>
</dbReference>
<dbReference type="Pfam" id="PF13410">
    <property type="entry name" value="GST_C_2"/>
    <property type="match status" value="1"/>
</dbReference>
<dbReference type="SUPFAM" id="SSF52833">
    <property type="entry name" value="Thioredoxin-like"/>
    <property type="match status" value="1"/>
</dbReference>
<comment type="catalytic activity">
    <reaction evidence="3 4">
        <text>RX + glutathione = an S-substituted glutathione + a halide anion + H(+)</text>
        <dbReference type="Rhea" id="RHEA:16437"/>
        <dbReference type="ChEBI" id="CHEBI:15378"/>
        <dbReference type="ChEBI" id="CHEBI:16042"/>
        <dbReference type="ChEBI" id="CHEBI:17792"/>
        <dbReference type="ChEBI" id="CHEBI:57925"/>
        <dbReference type="ChEBI" id="CHEBI:90779"/>
        <dbReference type="EC" id="2.5.1.18"/>
    </reaction>
</comment>
<dbReference type="CDD" id="cd03058">
    <property type="entry name" value="GST_N_Tau"/>
    <property type="match status" value="1"/>
</dbReference>
<dbReference type="SFLD" id="SFLDG01152">
    <property type="entry name" value="Main.3:_Omega-_and_Tau-like"/>
    <property type="match status" value="1"/>
</dbReference>
<dbReference type="PROSITE" id="PS50405">
    <property type="entry name" value="GST_CTER"/>
    <property type="match status" value="1"/>
</dbReference>
<dbReference type="Gene3D" id="3.40.30.10">
    <property type="entry name" value="Glutaredoxin"/>
    <property type="match status" value="1"/>
</dbReference>
<proteinExistence type="inferred from homology"/>
<evidence type="ECO:0000256" key="1">
    <source>
        <dbReference type="ARBA" id="ARBA00022679"/>
    </source>
</evidence>
<dbReference type="EMBL" id="JBBNAE010000003">
    <property type="protein sequence ID" value="KAK9137998.1"/>
    <property type="molecule type" value="Genomic_DNA"/>
</dbReference>
<dbReference type="GO" id="GO:0006749">
    <property type="term" value="P:glutathione metabolic process"/>
    <property type="evidence" value="ECO:0007669"/>
    <property type="project" value="InterPro"/>
</dbReference>
<dbReference type="FunFam" id="1.20.1050.10:FF:000016">
    <property type="entry name" value="Glutathione S-transferase U9"/>
    <property type="match status" value="1"/>
</dbReference>
<dbReference type="InterPro" id="IPR045073">
    <property type="entry name" value="Omega/Tau-like"/>
</dbReference>
<keyword evidence="8" id="KW-1185">Reference proteome</keyword>
<dbReference type="PROSITE" id="PS50404">
    <property type="entry name" value="GST_NTER"/>
    <property type="match status" value="1"/>
</dbReference>
<keyword evidence="1 4" id="KW-0808">Transferase</keyword>
<dbReference type="GO" id="GO:0005829">
    <property type="term" value="C:cytosol"/>
    <property type="evidence" value="ECO:0007669"/>
    <property type="project" value="UniProtKB-SubCell"/>
</dbReference>
<evidence type="ECO:0000313" key="8">
    <source>
        <dbReference type="Proteomes" id="UP001417504"/>
    </source>
</evidence>
<dbReference type="InterPro" id="IPR010987">
    <property type="entry name" value="Glutathione-S-Trfase_C-like"/>
</dbReference>
<evidence type="ECO:0000259" key="6">
    <source>
        <dbReference type="PROSITE" id="PS50405"/>
    </source>
</evidence>
<organism evidence="7 8">
    <name type="scientific">Stephania japonica</name>
    <dbReference type="NCBI Taxonomy" id="461633"/>
    <lineage>
        <taxon>Eukaryota</taxon>
        <taxon>Viridiplantae</taxon>
        <taxon>Streptophyta</taxon>
        <taxon>Embryophyta</taxon>
        <taxon>Tracheophyta</taxon>
        <taxon>Spermatophyta</taxon>
        <taxon>Magnoliopsida</taxon>
        <taxon>Ranunculales</taxon>
        <taxon>Menispermaceae</taxon>
        <taxon>Menispermoideae</taxon>
        <taxon>Cissampelideae</taxon>
        <taxon>Stephania</taxon>
    </lineage>
</organism>
<feature type="domain" description="GST C-terminal" evidence="6">
    <location>
        <begin position="91"/>
        <end position="222"/>
    </location>
</feature>
<dbReference type="Pfam" id="PF02798">
    <property type="entry name" value="GST_N"/>
    <property type="match status" value="1"/>
</dbReference>
<dbReference type="CDD" id="cd03185">
    <property type="entry name" value="GST_C_Tau"/>
    <property type="match status" value="1"/>
</dbReference>
<comment type="caution">
    <text evidence="7">The sequence shown here is derived from an EMBL/GenBank/DDBJ whole genome shotgun (WGS) entry which is preliminary data.</text>
</comment>
<dbReference type="InterPro" id="IPR040079">
    <property type="entry name" value="Glutathione_S-Trfase"/>
</dbReference>
<name>A0AAP0JPS8_9MAGN</name>
<protein>
    <recommendedName>
        <fullName evidence="4">Glutathione S-transferase</fullName>
        <ecNumber evidence="4">2.5.1.18</ecNumber>
    </recommendedName>
</protein>
<evidence type="ECO:0000256" key="3">
    <source>
        <dbReference type="ARBA" id="ARBA00047960"/>
    </source>
</evidence>
<dbReference type="Proteomes" id="UP001417504">
    <property type="component" value="Unassembled WGS sequence"/>
</dbReference>
<dbReference type="InterPro" id="IPR036282">
    <property type="entry name" value="Glutathione-S-Trfase_C_sf"/>
</dbReference>
<evidence type="ECO:0000313" key="7">
    <source>
        <dbReference type="EMBL" id="KAK9137998.1"/>
    </source>
</evidence>
<dbReference type="FunFam" id="3.40.30.10:FF:000044">
    <property type="entry name" value="Glutathione S-transferase GSTU6"/>
    <property type="match status" value="1"/>
</dbReference>
<dbReference type="InterPro" id="IPR004045">
    <property type="entry name" value="Glutathione_S-Trfase_N"/>
</dbReference>
<dbReference type="AlphaFoldDB" id="A0AAP0JPS8"/>
<dbReference type="SFLD" id="SFLDG00358">
    <property type="entry name" value="Main_(cytGST)"/>
    <property type="match status" value="1"/>
</dbReference>
<dbReference type="InterPro" id="IPR045074">
    <property type="entry name" value="GST_C_Tau"/>
</dbReference>
<reference evidence="7 8" key="1">
    <citation type="submission" date="2024-01" db="EMBL/GenBank/DDBJ databases">
        <title>Genome assemblies of Stephania.</title>
        <authorList>
            <person name="Yang L."/>
        </authorList>
    </citation>
    <scope>NUCLEOTIDE SEQUENCE [LARGE SCALE GENOMIC DNA]</scope>
    <source>
        <strain evidence="7">QJT</strain>
        <tissue evidence="7">Leaf</tissue>
    </source>
</reference>
<comment type="function">
    <text evidence="4">Is involved in the conjugation of reduced glutathione to a wide number of exogenous and endogenous hydrophobic electrophiles.</text>
</comment>
<dbReference type="GO" id="GO:0004364">
    <property type="term" value="F:glutathione transferase activity"/>
    <property type="evidence" value="ECO:0007669"/>
    <property type="project" value="UniProtKB-UniRule"/>
</dbReference>
<dbReference type="EC" id="2.5.1.18" evidence="4"/>
<dbReference type="SFLD" id="SFLDS00019">
    <property type="entry name" value="Glutathione_Transferase_(cytos"/>
    <property type="match status" value="1"/>
</dbReference>
<dbReference type="PANTHER" id="PTHR11260">
    <property type="entry name" value="GLUTATHIONE S-TRANSFERASE, GST, SUPERFAMILY, GST DOMAIN CONTAINING"/>
    <property type="match status" value="1"/>
</dbReference>
<comment type="subcellular location">
    <subcellularLocation>
        <location evidence="4">Cytoplasm</location>
        <location evidence="4">Cytosol</location>
    </subcellularLocation>
</comment>
<keyword evidence="4" id="KW-0963">Cytoplasm</keyword>
<dbReference type="SUPFAM" id="SSF47616">
    <property type="entry name" value="GST C-terminal domain-like"/>
    <property type="match status" value="1"/>
</dbReference>
<evidence type="ECO:0000259" key="5">
    <source>
        <dbReference type="PROSITE" id="PS50404"/>
    </source>
</evidence>
<dbReference type="PANTHER" id="PTHR11260:SF615">
    <property type="entry name" value="GLUTATHIONE S-TRANSFERASE U17"/>
    <property type="match status" value="1"/>
</dbReference>